<sequence>MNAKCYRTVFNAVRGMLVAVEESARGAGKGRQTGGQAGTSAASTPSAARFAVLPVVFGAWCALGLSYTVHAQVVAAPGSGAQVIQTQNGLQQVNIARPNGSGVSLNTYTQFNVPGQGTILNNAPGITQTQQAGYINGNPNLLPGGSARIIVNQVTSTSPSTLRGYLEVAGPRAEVVIANPNGILVNGGGFINTSRATLTTGVPVFGGSGSLDAYRVTGGQITVQGAGLNASNVDQVDLIARAVSVNASVYANQLNVVAGANQVDHGTLNATPIAGDGAGPANGIDVSQLGGMYANKILLASTEKGVGVSLRGVAAAQAGDLTLTAQGKLVLAGQTNASGNLSVSAQGGIDNTGTTYGRQSAALSTSGDLTNSGTLAAQQDLRVNANNVASSGTLGAGVNSDGSLAHAGDLSVVAGGTLSATGQNVAGGNATLQGASVNLAGSQTSANGNLNLNAQAGKLDLTGATTSAGGALSANAQGALINDRGHLSSQGAATVSAGSLSNQGGQIVSQNALSANVAGALSNQGGTLQAAGALNASAGSLDNTAGHIASLNTDGLNLTTAGQLTNGQGGTIGGNGNVAVQAGQLNNTGTISAVQNLGVSTAQTLANAGTLAANGNTTVSAGTTLTNAGGTIAAGQRANVTAATLDNSAGTLTGNQLALAAATLVNRGGTITQTGTGPIAIGVSGTLDNTGGAIRTNSADLTLAPATLINDHGTITDSGTGTLSVTTGSLSNNGGTIATNGALDVQAGAVSNQGGKLSAQSQATLNVASLDNSAGGFVGAQSVGITDQGGLDNAGGTVAASGALTVSAGSIANAGGAIKNAGTQVTSVSASQSLDNTQGGLIGGNGEVSVSVSSSGGSVDNSGGTVVAGGNAVVQSGGTLRNAAGRVQAKGSAAVTAAGAITNTGGQIEADGAAATLQVTGASLDNTNGRIANAGSGATTVGAASITNANTGGVAGAGTIGGNGDVTVSGQTLSNTQGGQIVAGHDLTLGTTRSVNNGGGTLSATNNVTVNAAGAAVVNQGGSIRGNGAVSFNVASLDNTAGKIGNDAGSGGSVAMTTGSLANQGGAIGSDRNLSVTTGQLSGDGRIVAGGDGAITINGNYTHSAANQIQANHNLTFTTTGALINQGTLAAVNALTVNAASIDNRAGADLNSASTSVNAGGAITNAGRIEGDTVSTQSASLANTGTVIGNNVTLNARGISNTGASAALAAATQLNLYASDGLSNTGGATIFSLGDVNIAANGVRDGNGLLANRSNLVTNDQSTIEAQGNLEIATQTLNNVRPAPNVQTVTTGSTSTHETKRGKYIACATMNAAPHGGCTQAVWNSGYKTPIDATFSASQIVSQSSGPNPVDNVLVVNVNGQNQAIYYNTLTRNGDGSVSVNYWDAYDPHTNYVPSTEYATRSDGHNGYQRVEIARDTTTVTQQDQVSGGSAPQARLLSGRNMTLANVGTINNNYSAIAAGGSIRIGSSQQGGAVGSGNYGGTTVNNVGRTLYQYQTQNIVSTYAWNEGTNQDVGAVAQAPAVLPPVAIGGTGGTLIANNAVQINATNLNNTNVAAASSSTGATGGTLGANQSAAGVAASGQQTVGAASAQQPAVNAPQSVAGSNGALNISLPTSGLFSLRTAPGQPYLIATDPRLTSYTKFISSDYMLSALNLNPQLVQKRLGDGFYEEKLVRDQITQLTGRVYLQGYGNNEDQYRALMGSGVNAAKQFGLVPGIALTAAQMDALTSDIVWLVNQTVTLPDGSTQQVLAPVVYLAHTHANDLQPTGALIAADDVQIHAVGSATNSGVIKGGTQTVITATDIINRGGTIASDKTRGTTVVSASHDILNASGEISGNRVAAQAGHDIVNTTLVDTVGATAVAGNSKASVSLVGRQGSIASTGDLLVRAGNDLTVHGANLTAGGNAQVTAGHDIVVDAVQSVGSQSVTQNGQHHWEADSTTHQGSTISAGGSLAMQSGNDTTFKGAKVSAGQDLVVVAGGNLTATTVTDTSKYNNVAADDKARKETSRTYDETVIGTTFSAGHDATFAAVNANAGGQARTDGKGNVTFIGSSVTAGTAQQDSPSATAAAGNPDHMTTGRIDPTRSKSTASGKAGGVTIVADRDVTLAEAREVHDSTRAVSSEGGSPLSSKSASSSDAMHLDVGAGSSVSGNAVHVQAGNDLTVRNSAVVGSGDVSLNAVGGNVLITAGQNVRDESHSFEQKQSGFSGTGGIGIAYGHSGAKGHSELHEVTQSDARSTVGSTGGNVSISAGKDAAIIGSDVMAGSAGGTTGNIDVRAQNIRIEAGQDHAWSSSSEEAHSSGISVGLVGTPLDTLRNQREAQRDPSKVNRARNTLNEVGAGALDTPQLAIGFNSRGSRSQTSSESLTHSASQLTASGDIRLRATGNGTTDANGRATSGDITVTGSTLSAGGTAALDAQRHVVLQASTDTYQESNSASTSGSHFTTAVTTLGDLGRNVGGGPNSSGVGLAPYGSAHSADNAAGSSSRQNASVVIGKSVQVQARTGDITVSGSGISALSDVDLLARQGKVDIVAGTDTSNRHEDHADRTIGDLGGNGYSGTVGVRSASRTLDTAKSQQSTIRSQVSSAAGNVTIVAGDNVTVHGADVSAGGDLKVTGRNVLLDAGQDAERSHQTESSSQYGQTLAMSGYAVSIAQSVEQAGRAVEQHKDPRVAALYLAQAALMGVNAVQSGAHLGKDIKNAMAGADAKIPQTQTQAQSAPTALIKATVSIGGGSSSSESNAGATLNQGSTLRAGQNVTITATGKDASGKVVDGDIVARGSSISGRNVSLDAARDITLESRQDNTHQDSKNSGSNASIGVGFGLGGSQNGFTLELAAGFNRAHADGDAVTHVNSAVTAADTLTLNAGRDANLRGAQASGNTVNATVGRNLNVESRQDTDNYASRSESGGAQVSLCIPPICYGSAVSGSANVAEGRTDSTYASVVHQSGIAAGTGGYNINVKGNTDLVGGVISSTADPSKNTLRTGTLTTRDVENHAAYSSEQSSVSVSYTSGNMLDPKSVPTPMQQGVNNLVSNAVSNAQGPIAGNASGTTRSAISAGTVVITDNAGQLAKTGKDADATIAGLNRDTAHANDGAIGKIFDKEKVEERQEIARLQAQVVQQVAPLLYKQVGNFLEKQPTEVRVAVHALVGGLLSRAMGGEFVAGAAGAGLATLVMETLGKELDNSETLRKLSPDDRKTLMQLVSGAIGGVVAGAVSGSGSAAAAAGATSQMAEQFNRQLHPDEQKWIRDHAKEFARQQGISEDQAIERLSQQAAKQVDYLWRAQLADGDDAAAKSFLSSSKPTFTNPLGEQQKLFTATDQQLLRPEMFADTADPKFYQRFVQSGISRSLNDGLIKELKDSGIDIKNGAAEFAKIAKEHPGVVLDAVWGAVKGLPGAIVDGFRESGQAIGEGAAVALNKDLTDKLNAIYGNDVSGYQQALLAIRVTIALTGATTTAKTTTGAADAVAAAVGKKLDSILEKKAFEALLNSGGVFDKSGQPLLDMSKLSNAQKSVLGDLFTENTVKKIVPDGQKLARMPAFGEQGIDDLYKVNRPDVDYVIIENKFISSTKTTGFNALDSTADGRQGSTSWILGRNRLEDAVGREQAPDIRRSVDLGRTETWVVTTRADGSTEIQVLDSLGRPKPVDTSKILLPGSNAVGAKL</sequence>
<evidence type="ECO:0000313" key="3">
    <source>
        <dbReference type="EMBL" id="CBJ53396.1"/>
    </source>
</evidence>
<reference evidence="3" key="2">
    <citation type="submission" date="2010-02" db="EMBL/GenBank/DDBJ databases">
        <authorList>
            <person name="Genoscope - CEA"/>
        </authorList>
    </citation>
    <scope>NUCLEOTIDE SEQUENCE</scope>
    <source>
        <strain evidence="3">CFBP2957</strain>
        <plasmid evidence="3">RCFBPv3_mp</plasmid>
    </source>
</reference>
<proteinExistence type="predicted"/>
<dbReference type="Pfam" id="PF13332">
    <property type="entry name" value="Fil_haemagg_2"/>
    <property type="match status" value="5"/>
</dbReference>
<dbReference type="NCBIfam" id="TIGR01731">
    <property type="entry name" value="fil_hemag_20aa"/>
    <property type="match status" value="23"/>
</dbReference>
<protein>
    <submittedName>
        <fullName evidence="3">Putative adhesin/hemolysin</fullName>
    </submittedName>
</protein>
<feature type="domain" description="Filamentous haemagglutinin FhaB/tRNA nuclease CdiA-like TPS" evidence="2">
    <location>
        <begin position="87"/>
        <end position="208"/>
    </location>
</feature>
<dbReference type="EMBL" id="FP885907">
    <property type="protein sequence ID" value="CBJ53396.1"/>
    <property type="molecule type" value="Genomic_DNA"/>
</dbReference>
<evidence type="ECO:0000259" key="2">
    <source>
        <dbReference type="SMART" id="SM00912"/>
    </source>
</evidence>
<dbReference type="PATRIC" id="fig|859656.5.peg.3812"/>
<feature type="region of interest" description="Disordered" evidence="1">
    <location>
        <begin position="2107"/>
        <end position="2140"/>
    </location>
</feature>
<feature type="region of interest" description="Disordered" evidence="1">
    <location>
        <begin position="2346"/>
        <end position="2392"/>
    </location>
</feature>
<dbReference type="InterPro" id="IPR024973">
    <property type="entry name" value="ESPR"/>
</dbReference>
<dbReference type="InterPro" id="IPR008638">
    <property type="entry name" value="FhaB/CdiA-like_TPS"/>
</dbReference>
<dbReference type="NCBIfam" id="TIGR01901">
    <property type="entry name" value="adhes_NPXG"/>
    <property type="match status" value="1"/>
</dbReference>
<organism evidence="3">
    <name type="scientific">Ralstonia solanacearum CFBP2957</name>
    <dbReference type="NCBI Taxonomy" id="859656"/>
    <lineage>
        <taxon>Bacteria</taxon>
        <taxon>Pseudomonadati</taxon>
        <taxon>Pseudomonadota</taxon>
        <taxon>Betaproteobacteria</taxon>
        <taxon>Burkholderiales</taxon>
        <taxon>Burkholderiaceae</taxon>
        <taxon>Ralstonia</taxon>
        <taxon>Ralstonia solanacearum species complex</taxon>
    </lineage>
</organism>
<dbReference type="InterPro" id="IPR025157">
    <property type="entry name" value="Hemagglutinin_rpt"/>
</dbReference>
<feature type="compositionally biased region" description="Low complexity" evidence="1">
    <location>
        <begin position="2349"/>
        <end position="2368"/>
    </location>
</feature>
<feature type="compositionally biased region" description="Polar residues" evidence="1">
    <location>
        <begin position="2051"/>
        <end position="2062"/>
    </location>
</feature>
<dbReference type="SUPFAM" id="SSF51126">
    <property type="entry name" value="Pectin lyase-like"/>
    <property type="match status" value="1"/>
</dbReference>
<dbReference type="InterPro" id="IPR011050">
    <property type="entry name" value="Pectin_lyase_fold/virulence"/>
</dbReference>
<dbReference type="InterPro" id="IPR012334">
    <property type="entry name" value="Pectin_lyas_fold"/>
</dbReference>
<dbReference type="InterPro" id="IPR010069">
    <property type="entry name" value="CdiA_FHA1_rpt"/>
</dbReference>
<gene>
    <name evidence="3" type="ORF">RCFBP_mp10609</name>
</gene>
<evidence type="ECO:0000256" key="1">
    <source>
        <dbReference type="SAM" id="MobiDB-lite"/>
    </source>
</evidence>
<name>D8P3B0_RALSL</name>
<geneLocation type="plasmid" evidence="3">
    <name>RCFBPv3_mp</name>
</geneLocation>
<dbReference type="Pfam" id="PF13018">
    <property type="entry name" value="ESPR"/>
    <property type="match status" value="1"/>
</dbReference>
<accession>D8P3B0</accession>
<dbReference type="Pfam" id="PF05860">
    <property type="entry name" value="TPS"/>
    <property type="match status" value="1"/>
</dbReference>
<dbReference type="Gene3D" id="2.160.20.10">
    <property type="entry name" value="Single-stranded right-handed beta-helix, Pectin lyase-like"/>
    <property type="match status" value="1"/>
</dbReference>
<keyword evidence="3" id="KW-0614">Plasmid</keyword>
<dbReference type="SMART" id="SM00912">
    <property type="entry name" value="Haemagg_act"/>
    <property type="match status" value="1"/>
</dbReference>
<feature type="region of interest" description="Disordered" evidence="1">
    <location>
        <begin position="2051"/>
        <end position="2091"/>
    </location>
</feature>
<dbReference type="GO" id="GO:0003824">
    <property type="term" value="F:catalytic activity"/>
    <property type="evidence" value="ECO:0007669"/>
    <property type="project" value="UniProtKB-ARBA"/>
</dbReference>
<feature type="compositionally biased region" description="Polar residues" evidence="1">
    <location>
        <begin position="2380"/>
        <end position="2392"/>
    </location>
</feature>
<feature type="compositionally biased region" description="Low complexity" evidence="1">
    <location>
        <begin position="2117"/>
        <end position="2132"/>
    </location>
</feature>
<reference evidence="3" key="1">
    <citation type="journal article" date="2010" name="BMC Genomics">
        <title>Genomes of three tomato pathogens within the Ralstonia solanacearum species complex reveal significant evolutionary divergence.</title>
        <authorList>
            <person name="Remenant B."/>
            <person name="Coupat-Goutaland B."/>
            <person name="Guidot A."/>
            <person name="Cellier G."/>
            <person name="Wicker E."/>
            <person name="Allen C."/>
            <person name="Fegan M."/>
            <person name="Pruvost O."/>
            <person name="Elbaz M."/>
            <person name="Calteau A."/>
            <person name="Salvignol G."/>
            <person name="Mornico D."/>
            <person name="Mangenot S."/>
            <person name="Barbe V."/>
            <person name="Medigue C."/>
            <person name="Prior P."/>
        </authorList>
    </citation>
    <scope>NUCLEOTIDE SEQUENCE [LARGE SCALE GENOMIC DNA]</scope>
    <source>
        <strain evidence="3">CFBP2957</strain>
        <plasmid evidence="3">RCFBPv3_mp</plasmid>
    </source>
</reference>
<dbReference type="RefSeq" id="WP_013207926.1">
    <property type="nucleotide sequence ID" value="NC_014309.1"/>
</dbReference>